<keyword evidence="2" id="KW-1185">Reference proteome</keyword>
<dbReference type="OrthoDB" id="2940717at2"/>
<dbReference type="RefSeq" id="WP_066542204.1">
    <property type="nucleotide sequence ID" value="NZ_MASJ01000001.1"/>
</dbReference>
<protein>
    <submittedName>
        <fullName evidence="1">Uncharacterized protein</fullName>
    </submittedName>
</protein>
<evidence type="ECO:0000313" key="2">
    <source>
        <dbReference type="Proteomes" id="UP000093199"/>
    </source>
</evidence>
<reference evidence="1 2" key="1">
    <citation type="submission" date="2016-07" db="EMBL/GenBank/DDBJ databases">
        <title>Caryophanon tenue genome sequencing.</title>
        <authorList>
            <person name="Verma A."/>
            <person name="Pal Y."/>
            <person name="Krishnamurthi S."/>
        </authorList>
    </citation>
    <scope>NUCLEOTIDE SEQUENCE [LARGE SCALE GENOMIC DNA]</scope>
    <source>
        <strain evidence="1 2">DSM 14152</strain>
    </source>
</reference>
<gene>
    <name evidence="1" type="ORF">A6M13_00760</name>
</gene>
<sequence>MKIQQLDGARLAEALLRVPLISCELNHDTVAETATDFIAGDGTNNEAAFIRDLFALDTDTVIEKWYGGDEAARELIEKIK</sequence>
<accession>A0A1C0YMV4</accession>
<evidence type="ECO:0000313" key="1">
    <source>
        <dbReference type="EMBL" id="OCS88409.1"/>
    </source>
</evidence>
<name>A0A1C0YMV4_9BACL</name>
<dbReference type="Proteomes" id="UP000093199">
    <property type="component" value="Unassembled WGS sequence"/>
</dbReference>
<organism evidence="1 2">
    <name type="scientific">Caryophanon tenue</name>
    <dbReference type="NCBI Taxonomy" id="33978"/>
    <lineage>
        <taxon>Bacteria</taxon>
        <taxon>Bacillati</taxon>
        <taxon>Bacillota</taxon>
        <taxon>Bacilli</taxon>
        <taxon>Bacillales</taxon>
        <taxon>Caryophanaceae</taxon>
        <taxon>Caryophanon</taxon>
    </lineage>
</organism>
<dbReference type="EMBL" id="MASJ01000001">
    <property type="protein sequence ID" value="OCS88409.1"/>
    <property type="molecule type" value="Genomic_DNA"/>
</dbReference>
<dbReference type="AlphaFoldDB" id="A0A1C0YMV4"/>
<comment type="caution">
    <text evidence="1">The sequence shown here is derived from an EMBL/GenBank/DDBJ whole genome shotgun (WGS) entry which is preliminary data.</text>
</comment>
<proteinExistence type="predicted"/>